<dbReference type="Proteomes" id="UP000315439">
    <property type="component" value="Unassembled WGS sequence"/>
</dbReference>
<protein>
    <submittedName>
        <fullName evidence="3">Tetratricopeptide repeat protein</fullName>
    </submittedName>
</protein>
<dbReference type="AlphaFoldDB" id="A0A545U7M7"/>
<evidence type="ECO:0000313" key="3">
    <source>
        <dbReference type="EMBL" id="TQV85468.1"/>
    </source>
</evidence>
<dbReference type="PANTHER" id="PTHR12788">
    <property type="entry name" value="PROTEIN-TYROSINE SULFOTRANSFERASE 2"/>
    <property type="match status" value="1"/>
</dbReference>
<dbReference type="SUPFAM" id="SSF52540">
    <property type="entry name" value="P-loop containing nucleoside triphosphate hydrolases"/>
    <property type="match status" value="1"/>
</dbReference>
<evidence type="ECO:0000256" key="1">
    <source>
        <dbReference type="ARBA" id="ARBA00022679"/>
    </source>
</evidence>
<dbReference type="SUPFAM" id="SSF48452">
    <property type="entry name" value="TPR-like"/>
    <property type="match status" value="2"/>
</dbReference>
<reference evidence="3 4" key="1">
    <citation type="submission" date="2019-07" db="EMBL/GenBank/DDBJ databases">
        <title>Draft genome for Aliikangiella sp. M105.</title>
        <authorList>
            <person name="Wang G."/>
        </authorList>
    </citation>
    <scope>NUCLEOTIDE SEQUENCE [LARGE SCALE GENOMIC DNA]</scope>
    <source>
        <strain evidence="3 4">M105</strain>
    </source>
</reference>
<dbReference type="SMART" id="SM00028">
    <property type="entry name" value="TPR"/>
    <property type="match status" value="6"/>
</dbReference>
<dbReference type="Pfam" id="PF13469">
    <property type="entry name" value="Sulfotransfer_3"/>
    <property type="match status" value="1"/>
</dbReference>
<sequence>MQYSEFIEQLDQAKRLANQGQYDAAESIYIRLLELKEHQEQVLQLQVELFLNSNQNQKAIQCLSALVKLKPAELFYCDSLANVLLRFNRIDDAINCYKNYLKCNPDNADTYFNLAIILKQKGELYEAVNAYQQALKNNISQPEEVYNNIGVIYSEMRKKQEAKDCFETALKTNGNYLSAKFNLAGLLEEQGHKENAVALYEEVLKQDPGYLNALVRMSNALRISRADDPIIKKLKRASRKINVDPLTQEGLMFSLGKVHDDCGQYDDAIHYYHRANELSRKRVPQYKHQNHEVYLSDLMKTFSSDWFVSRNSAENGKVVFICGMFRSGSTLAEQILAGHSKITAGGELSYFPELTENRLSPFPSSVEKISENDLATLAQEYREHCNARFPDAELLTDKRPDNFQYLGLIKKLFPEAKIIHTVRNKLDNCLSIYFQQLSEQFRYANSLSDINHYYTQYQRLMDHWKTFFHHDIYDLNYEELVSKPEETVRSLLDFCGLEWESGCLDFHQRNNQVKTASLWQVREPLYTRSSERWRHYEKHLESITP</sequence>
<dbReference type="PROSITE" id="PS50005">
    <property type="entry name" value="TPR"/>
    <property type="match status" value="4"/>
</dbReference>
<dbReference type="PANTHER" id="PTHR12788:SF10">
    <property type="entry name" value="PROTEIN-TYROSINE SULFOTRANSFERASE"/>
    <property type="match status" value="1"/>
</dbReference>
<accession>A0A545U7M7</accession>
<dbReference type="Gene3D" id="3.40.50.300">
    <property type="entry name" value="P-loop containing nucleotide triphosphate hydrolases"/>
    <property type="match status" value="1"/>
</dbReference>
<dbReference type="Pfam" id="PF00515">
    <property type="entry name" value="TPR_1"/>
    <property type="match status" value="1"/>
</dbReference>
<feature type="repeat" description="TPR" evidence="2">
    <location>
        <begin position="177"/>
        <end position="210"/>
    </location>
</feature>
<dbReference type="GO" id="GO:0008476">
    <property type="term" value="F:protein-tyrosine sulfotransferase activity"/>
    <property type="evidence" value="ECO:0007669"/>
    <property type="project" value="InterPro"/>
</dbReference>
<feature type="repeat" description="TPR" evidence="2">
    <location>
        <begin position="143"/>
        <end position="176"/>
    </location>
</feature>
<dbReference type="OrthoDB" id="9815894at2"/>
<keyword evidence="4" id="KW-1185">Reference proteome</keyword>
<dbReference type="InterPro" id="IPR026634">
    <property type="entry name" value="TPST-like"/>
</dbReference>
<organism evidence="3 4">
    <name type="scientific">Aliikangiella coralliicola</name>
    <dbReference type="NCBI Taxonomy" id="2592383"/>
    <lineage>
        <taxon>Bacteria</taxon>
        <taxon>Pseudomonadati</taxon>
        <taxon>Pseudomonadota</taxon>
        <taxon>Gammaproteobacteria</taxon>
        <taxon>Oceanospirillales</taxon>
        <taxon>Pleioneaceae</taxon>
        <taxon>Aliikangiella</taxon>
    </lineage>
</organism>
<comment type="caution">
    <text evidence="3">The sequence shown here is derived from an EMBL/GenBank/DDBJ whole genome shotgun (WGS) entry which is preliminary data.</text>
</comment>
<evidence type="ECO:0000313" key="4">
    <source>
        <dbReference type="Proteomes" id="UP000315439"/>
    </source>
</evidence>
<keyword evidence="2" id="KW-0802">TPR repeat</keyword>
<dbReference type="RefSeq" id="WP_142933145.1">
    <property type="nucleotide sequence ID" value="NZ_ML660168.1"/>
</dbReference>
<dbReference type="Pfam" id="PF13431">
    <property type="entry name" value="TPR_17"/>
    <property type="match status" value="1"/>
</dbReference>
<feature type="repeat" description="TPR" evidence="2">
    <location>
        <begin position="108"/>
        <end position="141"/>
    </location>
</feature>
<feature type="repeat" description="TPR" evidence="2">
    <location>
        <begin position="249"/>
        <end position="282"/>
    </location>
</feature>
<dbReference type="EMBL" id="VIKS01000012">
    <property type="protein sequence ID" value="TQV85468.1"/>
    <property type="molecule type" value="Genomic_DNA"/>
</dbReference>
<dbReference type="InterPro" id="IPR011990">
    <property type="entry name" value="TPR-like_helical_dom_sf"/>
</dbReference>
<dbReference type="InterPro" id="IPR027417">
    <property type="entry name" value="P-loop_NTPase"/>
</dbReference>
<dbReference type="Pfam" id="PF13181">
    <property type="entry name" value="TPR_8"/>
    <property type="match status" value="2"/>
</dbReference>
<proteinExistence type="predicted"/>
<name>A0A545U7M7_9GAMM</name>
<dbReference type="Gene3D" id="1.25.40.10">
    <property type="entry name" value="Tetratricopeptide repeat domain"/>
    <property type="match status" value="3"/>
</dbReference>
<evidence type="ECO:0000256" key="2">
    <source>
        <dbReference type="PROSITE-ProRule" id="PRU00339"/>
    </source>
</evidence>
<keyword evidence="1" id="KW-0808">Transferase</keyword>
<gene>
    <name evidence="3" type="ORF">FLL46_20095</name>
</gene>
<dbReference type="InterPro" id="IPR019734">
    <property type="entry name" value="TPR_rpt"/>
</dbReference>